<dbReference type="Pfam" id="PF16030">
    <property type="entry name" value="GD_N"/>
    <property type="match status" value="1"/>
</dbReference>
<keyword evidence="13" id="KW-1185">Reference proteome</keyword>
<dbReference type="InterPro" id="IPR031986">
    <property type="entry name" value="GD_N"/>
</dbReference>
<dbReference type="InterPro" id="IPR043504">
    <property type="entry name" value="Peptidase_S1_PA_chymotrypsin"/>
</dbReference>
<protein>
    <recommendedName>
        <fullName evidence="11">Peptidase S1 domain-containing protein</fullName>
    </recommendedName>
</protein>
<gene>
    <name evidence="12" type="ORF">TKK_000004</name>
</gene>
<keyword evidence="5" id="KW-0378">Hydrolase</keyword>
<sequence length="482" mass="53824">MYRAAGTLCLIICVLQLLFSLGQSQCPEYFRYYRNETNGEISGLVEIPSPPQGVPLHLSVILSIATVLPTKYMGKLELAKSKDESVRDVLQGKSLYYRVHFPVTRPFPTVLSISLNDILFCRGEPAYGVVVTNIILEHTLYPPRVIIPTAEQLLSFLSDQTTTAAYDDVLPINLMPSFDTTTEKRRPSSTTEAPTTTTTTTNLAIYTEPATSRPISSDDSSSCGVVSSSYGASASSKRDNWPWLVAIFTKKESLEFQCTGNLISRTHVITAAHCLQEDVDVPIRAEQLIVALGIRNIRNEQEPGQIRVGVRSYDFHPDYKNPDSADSDLAIVKLAERVEFSAQVRPICLWMSRTDLKDVVGKSGYVVGWSLGSNNGRYNPEPRASRVPIVSQEECLRSNVNFADIVSERTFCAGRRDGKGPCDGDSGSGLVMFHPRHARYHLRGIVSIMMLDIRTRSCDLQEYVIYVDVAKYLPWIRQQIYY</sequence>
<accession>A0ABD2XQL7</accession>
<feature type="chain" id="PRO_5044825165" description="Peptidase S1 domain-containing protein" evidence="10">
    <location>
        <begin position="25"/>
        <end position="482"/>
    </location>
</feature>
<feature type="signal peptide" evidence="10">
    <location>
        <begin position="1"/>
        <end position="24"/>
    </location>
</feature>
<organism evidence="12 13">
    <name type="scientific">Trichogramma kaykai</name>
    <dbReference type="NCBI Taxonomy" id="54128"/>
    <lineage>
        <taxon>Eukaryota</taxon>
        <taxon>Metazoa</taxon>
        <taxon>Ecdysozoa</taxon>
        <taxon>Arthropoda</taxon>
        <taxon>Hexapoda</taxon>
        <taxon>Insecta</taxon>
        <taxon>Pterygota</taxon>
        <taxon>Neoptera</taxon>
        <taxon>Endopterygota</taxon>
        <taxon>Hymenoptera</taxon>
        <taxon>Apocrita</taxon>
        <taxon>Proctotrupomorpha</taxon>
        <taxon>Chalcidoidea</taxon>
        <taxon>Trichogrammatidae</taxon>
        <taxon>Trichogramma</taxon>
    </lineage>
</organism>
<dbReference type="InterPro" id="IPR001314">
    <property type="entry name" value="Peptidase_S1A"/>
</dbReference>
<dbReference type="InterPro" id="IPR001254">
    <property type="entry name" value="Trypsin_dom"/>
</dbReference>
<dbReference type="PROSITE" id="PS00134">
    <property type="entry name" value="TRYPSIN_HIS"/>
    <property type="match status" value="1"/>
</dbReference>
<evidence type="ECO:0000256" key="2">
    <source>
        <dbReference type="ARBA" id="ARBA00022525"/>
    </source>
</evidence>
<dbReference type="EMBL" id="JBJJXI010000002">
    <property type="protein sequence ID" value="KAL3407738.1"/>
    <property type="molecule type" value="Genomic_DNA"/>
</dbReference>
<dbReference type="GO" id="GO:0006508">
    <property type="term" value="P:proteolysis"/>
    <property type="evidence" value="ECO:0007669"/>
    <property type="project" value="UniProtKB-KW"/>
</dbReference>
<dbReference type="Proteomes" id="UP001627154">
    <property type="component" value="Unassembled WGS sequence"/>
</dbReference>
<dbReference type="Gene3D" id="2.40.10.10">
    <property type="entry name" value="Trypsin-like serine proteases"/>
    <property type="match status" value="2"/>
</dbReference>
<keyword evidence="3" id="KW-0645">Protease</keyword>
<comment type="subcellular location">
    <subcellularLocation>
        <location evidence="1">Secreted</location>
    </subcellularLocation>
</comment>
<keyword evidence="6" id="KW-0720">Serine protease</keyword>
<dbReference type="SMART" id="SM00020">
    <property type="entry name" value="Tryp_SPc"/>
    <property type="match status" value="1"/>
</dbReference>
<dbReference type="InterPro" id="IPR051333">
    <property type="entry name" value="CLIP_Serine_Protease"/>
</dbReference>
<dbReference type="Pfam" id="PF00089">
    <property type="entry name" value="Trypsin"/>
    <property type="match status" value="1"/>
</dbReference>
<evidence type="ECO:0000256" key="4">
    <source>
        <dbReference type="ARBA" id="ARBA00022729"/>
    </source>
</evidence>
<comment type="caution">
    <text evidence="12">The sequence shown here is derived from an EMBL/GenBank/DDBJ whole genome shotgun (WGS) entry which is preliminary data.</text>
</comment>
<proteinExistence type="predicted"/>
<keyword evidence="7" id="KW-0865">Zymogen</keyword>
<reference evidence="12 13" key="1">
    <citation type="journal article" date="2024" name="bioRxiv">
        <title>A reference genome for Trichogramma kaykai: A tiny desert-dwelling parasitoid wasp with competing sex-ratio distorters.</title>
        <authorList>
            <person name="Culotta J."/>
            <person name="Lindsey A.R."/>
        </authorList>
    </citation>
    <scope>NUCLEOTIDE SEQUENCE [LARGE SCALE GENOMIC DNA]</scope>
    <source>
        <strain evidence="12 13">KSX58</strain>
    </source>
</reference>
<dbReference type="GO" id="GO:0005576">
    <property type="term" value="C:extracellular region"/>
    <property type="evidence" value="ECO:0007669"/>
    <property type="project" value="UniProtKB-SubCell"/>
</dbReference>
<evidence type="ECO:0000256" key="8">
    <source>
        <dbReference type="ARBA" id="ARBA00023157"/>
    </source>
</evidence>
<evidence type="ECO:0000256" key="7">
    <source>
        <dbReference type="ARBA" id="ARBA00023145"/>
    </source>
</evidence>
<feature type="region of interest" description="Disordered" evidence="9">
    <location>
        <begin position="179"/>
        <end position="223"/>
    </location>
</feature>
<evidence type="ECO:0000256" key="9">
    <source>
        <dbReference type="SAM" id="MobiDB-lite"/>
    </source>
</evidence>
<dbReference type="SUPFAM" id="SSF50494">
    <property type="entry name" value="Trypsin-like serine proteases"/>
    <property type="match status" value="1"/>
</dbReference>
<dbReference type="FunFam" id="2.40.10.10:FF:000146">
    <property type="entry name" value="Serine protease 53"/>
    <property type="match status" value="1"/>
</dbReference>
<dbReference type="InterPro" id="IPR009003">
    <property type="entry name" value="Peptidase_S1_PA"/>
</dbReference>
<dbReference type="GO" id="GO:0008236">
    <property type="term" value="F:serine-type peptidase activity"/>
    <property type="evidence" value="ECO:0007669"/>
    <property type="project" value="UniProtKB-KW"/>
</dbReference>
<evidence type="ECO:0000259" key="11">
    <source>
        <dbReference type="PROSITE" id="PS50240"/>
    </source>
</evidence>
<evidence type="ECO:0000256" key="10">
    <source>
        <dbReference type="SAM" id="SignalP"/>
    </source>
</evidence>
<feature type="domain" description="Peptidase S1" evidence="11">
    <location>
        <begin position="225"/>
        <end position="481"/>
    </location>
</feature>
<evidence type="ECO:0000256" key="6">
    <source>
        <dbReference type="ARBA" id="ARBA00022825"/>
    </source>
</evidence>
<feature type="compositionally biased region" description="Low complexity" evidence="9">
    <location>
        <begin position="190"/>
        <end position="201"/>
    </location>
</feature>
<dbReference type="InterPro" id="IPR018114">
    <property type="entry name" value="TRYPSIN_HIS"/>
</dbReference>
<dbReference type="PANTHER" id="PTHR24260">
    <property type="match status" value="1"/>
</dbReference>
<dbReference type="PROSITE" id="PS50240">
    <property type="entry name" value="TRYPSIN_DOM"/>
    <property type="match status" value="1"/>
</dbReference>
<keyword evidence="2" id="KW-0964">Secreted</keyword>
<evidence type="ECO:0000313" key="13">
    <source>
        <dbReference type="Proteomes" id="UP001627154"/>
    </source>
</evidence>
<evidence type="ECO:0000313" key="12">
    <source>
        <dbReference type="EMBL" id="KAL3407738.1"/>
    </source>
</evidence>
<dbReference type="CDD" id="cd00190">
    <property type="entry name" value="Tryp_SPc"/>
    <property type="match status" value="1"/>
</dbReference>
<name>A0ABD2XQL7_9HYME</name>
<evidence type="ECO:0000256" key="1">
    <source>
        <dbReference type="ARBA" id="ARBA00004613"/>
    </source>
</evidence>
<evidence type="ECO:0000256" key="5">
    <source>
        <dbReference type="ARBA" id="ARBA00022801"/>
    </source>
</evidence>
<evidence type="ECO:0000256" key="3">
    <source>
        <dbReference type="ARBA" id="ARBA00022670"/>
    </source>
</evidence>
<keyword evidence="8" id="KW-1015">Disulfide bond</keyword>
<dbReference type="PANTHER" id="PTHR24260:SF143">
    <property type="entry name" value="SERINE PROTEASE GD-LIKE PROTEIN"/>
    <property type="match status" value="1"/>
</dbReference>
<dbReference type="AlphaFoldDB" id="A0ABD2XQL7"/>
<dbReference type="PRINTS" id="PR00722">
    <property type="entry name" value="CHYMOTRYPSIN"/>
</dbReference>
<keyword evidence="4 10" id="KW-0732">Signal</keyword>